<evidence type="ECO:0000313" key="2">
    <source>
        <dbReference type="EMBL" id="CEJ06012.1"/>
    </source>
</evidence>
<reference evidence="2" key="1">
    <citation type="submission" date="2014-11" db="EMBL/GenBank/DDBJ databases">
        <authorList>
            <person name="Hornung B.V."/>
        </authorList>
    </citation>
    <scope>NUCLEOTIDE SEQUENCE</scope>
    <source>
        <strain evidence="2">INE</strain>
    </source>
</reference>
<dbReference type="AlphaFoldDB" id="A0A8S0Y4A1"/>
<keyword evidence="3" id="KW-1185">Reference proteome</keyword>
<name>A0A8S0Y4A1_9FIRM</name>
<evidence type="ECO:0000313" key="3">
    <source>
        <dbReference type="Proteomes" id="UP001071230"/>
    </source>
</evidence>
<dbReference type="Gene3D" id="2.60.40.4350">
    <property type="match status" value="1"/>
</dbReference>
<dbReference type="KEGG" id="aacx:DEACI_3494"/>
<gene>
    <name evidence="2" type="ORF">DEACI_0432</name>
    <name evidence="1" type="ORF">DEACI_3494</name>
</gene>
<dbReference type="InterPro" id="IPR010165">
    <property type="entry name" value="CRISPR-Cmr3_IIIB"/>
</dbReference>
<dbReference type="Gene3D" id="3.30.70.2940">
    <property type="match status" value="1"/>
</dbReference>
<dbReference type="Pfam" id="PF09700">
    <property type="entry name" value="Cas_Cmr3"/>
    <property type="match status" value="1"/>
</dbReference>
<reference evidence="1" key="2">
    <citation type="submission" date="2020-01" db="EMBL/GenBank/DDBJ databases">
        <authorList>
            <person name="Hornung B."/>
        </authorList>
    </citation>
    <scope>NUCLEOTIDE SEQUENCE</scope>
    <source>
        <strain evidence="1">PacBioINE</strain>
    </source>
</reference>
<organism evidence="1">
    <name type="scientific">Acididesulfobacillus acetoxydans</name>
    <dbReference type="NCBI Taxonomy" id="1561005"/>
    <lineage>
        <taxon>Bacteria</taxon>
        <taxon>Bacillati</taxon>
        <taxon>Bacillota</taxon>
        <taxon>Clostridia</taxon>
        <taxon>Eubacteriales</taxon>
        <taxon>Peptococcaceae</taxon>
        <taxon>Acididesulfobacillus</taxon>
    </lineage>
</organism>
<evidence type="ECO:0000313" key="1">
    <source>
        <dbReference type="EMBL" id="CAA7602815.1"/>
    </source>
</evidence>
<dbReference type="Proteomes" id="UP000836597">
    <property type="component" value="Chromosome"/>
</dbReference>
<accession>A0A8S0Y4A1</accession>
<sequence length="361" mass="40685">MLLKIKALDPLFFRDGKPFTMGEDFWAEGFFPPFPSVFYGALRTAFFAENPSFLPNATTDKDPTLNLRIRSILLMNGETIYFPCPLDVVKDKEETEVQRAYPLQLSPAGRSSNYFLPQVLTVPEGREAETLSGALLERLTFIDYLSGSQEALPYRMISEFVTEEPKIGITLDRQYRRAEGHKLYRIGMKRLAPDRGSGLATKETSFLVDYEGLELPNKGFIRLGGEGKVAGYETIERKWLPQPAPFGEKRFKLYLLTPAVLANGWLPEWLNEKDLTGNYRGLSLRLLTAAIDKYVSVGGFNIKENSPKPMKRAVPAGSVYCFELLDGDPEQVQDIFHYRPMEENSYSREGFGTVLVGGVST</sequence>
<dbReference type="EMBL" id="LR746496">
    <property type="protein sequence ID" value="CAA7602815.1"/>
    <property type="molecule type" value="Genomic_DNA"/>
</dbReference>
<dbReference type="InterPro" id="IPR019117">
    <property type="entry name" value="CRISPR-assoc_protein_Cmr3"/>
</dbReference>
<dbReference type="EMBL" id="CDGJ01000009">
    <property type="protein sequence ID" value="CEJ06012.1"/>
    <property type="molecule type" value="Genomic_DNA"/>
</dbReference>
<dbReference type="NCBIfam" id="TIGR01888">
    <property type="entry name" value="cas_cmr3"/>
    <property type="match status" value="1"/>
</dbReference>
<protein>
    <submittedName>
        <fullName evidence="2">CRISPR-associated protein, Cmr3</fullName>
    </submittedName>
    <submittedName>
        <fullName evidence="1">CRISPR-associated protein, TM1793</fullName>
    </submittedName>
</protein>
<dbReference type="Proteomes" id="UP001071230">
    <property type="component" value="Unassembled WGS sequence"/>
</dbReference>
<dbReference type="RefSeq" id="WP_240986130.1">
    <property type="nucleotide sequence ID" value="NZ_CDGJ01000009.1"/>
</dbReference>
<proteinExistence type="predicted"/>